<accession>A0ABV7HSY9</accession>
<dbReference type="SUPFAM" id="SSF53335">
    <property type="entry name" value="S-adenosyl-L-methionine-dependent methyltransferases"/>
    <property type="match status" value="1"/>
</dbReference>
<feature type="domain" description="Histidine-specific methyltransferase SAM-dependent" evidence="3">
    <location>
        <begin position="21"/>
        <end position="323"/>
    </location>
</feature>
<organism evidence="4 5">
    <name type="scientific">Gilvimarinus japonicus</name>
    <dbReference type="NCBI Taxonomy" id="1796469"/>
    <lineage>
        <taxon>Bacteria</taxon>
        <taxon>Pseudomonadati</taxon>
        <taxon>Pseudomonadota</taxon>
        <taxon>Gammaproteobacteria</taxon>
        <taxon>Cellvibrionales</taxon>
        <taxon>Cellvibrionaceae</taxon>
        <taxon>Gilvimarinus</taxon>
    </lineage>
</organism>
<dbReference type="PIRSF" id="PIRSF018005">
    <property type="entry name" value="UCP018005"/>
    <property type="match status" value="1"/>
</dbReference>
<dbReference type="InterPro" id="IPR017804">
    <property type="entry name" value="MeTrfase_EgtD-like"/>
</dbReference>
<comment type="caution">
    <text evidence="4">The sequence shown here is derived from an EMBL/GenBank/DDBJ whole genome shotgun (WGS) entry which is preliminary data.</text>
</comment>
<dbReference type="InterPro" id="IPR029063">
    <property type="entry name" value="SAM-dependent_MTases_sf"/>
</dbReference>
<evidence type="ECO:0000259" key="3">
    <source>
        <dbReference type="Pfam" id="PF10017"/>
    </source>
</evidence>
<dbReference type="Proteomes" id="UP001595548">
    <property type="component" value="Unassembled WGS sequence"/>
</dbReference>
<proteinExistence type="predicted"/>
<dbReference type="EC" id="2.1.1.44" evidence="4"/>
<sequence>MTIALATQDTEQATSEHDRSFREDVLRGLALRPKQLAPKYFYDERGSQLFDDICALDEYYPYHVELELLPTVAADLSRFFRAEKNDELSIVEFGAGSLRKITPLLNNIDTVKNLTAIDISEEHLLNSCAELRRRYSGLDVTPLAQDFTLPLPLSQTGLTRMGFFPGSTIGNLHRQQALEFLHNAGQTLGSGAYLLIGVDTKKPEHILHQAYNDPRGVTANFNKNILTRINRELDGDFDLMHFGHHAFYNKEHGRIEMHLRSLRAQRVQIAAREFYFAKGESIHTENSYKYHPSEFATLARKAHWHTRRLWMAPDDLFAISLLQYKPATTKIDDR</sequence>
<reference evidence="5" key="1">
    <citation type="journal article" date="2019" name="Int. J. Syst. Evol. Microbiol.">
        <title>The Global Catalogue of Microorganisms (GCM) 10K type strain sequencing project: providing services to taxonomists for standard genome sequencing and annotation.</title>
        <authorList>
            <consortium name="The Broad Institute Genomics Platform"/>
            <consortium name="The Broad Institute Genome Sequencing Center for Infectious Disease"/>
            <person name="Wu L."/>
            <person name="Ma J."/>
        </authorList>
    </citation>
    <scope>NUCLEOTIDE SEQUENCE [LARGE SCALE GENOMIC DNA]</scope>
    <source>
        <strain evidence="5">KCTC 52141</strain>
    </source>
</reference>
<gene>
    <name evidence="4" type="primary">egtD</name>
    <name evidence="4" type="ORF">ACFOEB_08360</name>
</gene>
<keyword evidence="1 4" id="KW-0489">Methyltransferase</keyword>
<evidence type="ECO:0000256" key="1">
    <source>
        <dbReference type="ARBA" id="ARBA00022603"/>
    </source>
</evidence>
<dbReference type="InterPro" id="IPR035094">
    <property type="entry name" value="EgtD"/>
</dbReference>
<evidence type="ECO:0000313" key="5">
    <source>
        <dbReference type="Proteomes" id="UP001595548"/>
    </source>
</evidence>
<protein>
    <submittedName>
        <fullName evidence="4">L-histidine N(Alpha)-methyltransferase</fullName>
        <ecNumber evidence="4">2.1.1.44</ecNumber>
    </submittedName>
</protein>
<evidence type="ECO:0000256" key="2">
    <source>
        <dbReference type="ARBA" id="ARBA00022679"/>
    </source>
</evidence>
<keyword evidence="5" id="KW-1185">Reference proteome</keyword>
<dbReference type="Gene3D" id="3.40.50.150">
    <property type="entry name" value="Vaccinia Virus protein VP39"/>
    <property type="match status" value="1"/>
</dbReference>
<dbReference type="InterPro" id="IPR051128">
    <property type="entry name" value="EgtD_Methyltrsf_superfamily"/>
</dbReference>
<name>A0ABV7HSY9_9GAMM</name>
<dbReference type="InterPro" id="IPR019257">
    <property type="entry name" value="MeTrfase_dom"/>
</dbReference>
<dbReference type="EMBL" id="JBHRTL010000006">
    <property type="protein sequence ID" value="MFC3155210.1"/>
    <property type="molecule type" value="Genomic_DNA"/>
</dbReference>
<dbReference type="GO" id="GO:0032259">
    <property type="term" value="P:methylation"/>
    <property type="evidence" value="ECO:0007669"/>
    <property type="project" value="UniProtKB-KW"/>
</dbReference>
<dbReference type="PANTHER" id="PTHR43397">
    <property type="entry name" value="ERGOTHIONEINE BIOSYNTHESIS PROTEIN 1"/>
    <property type="match status" value="1"/>
</dbReference>
<dbReference type="NCBIfam" id="TIGR03438">
    <property type="entry name" value="egtD_ergothio"/>
    <property type="match status" value="1"/>
</dbReference>
<dbReference type="GO" id="GO:0052706">
    <property type="term" value="F:L-histidine N(alpha)-methyltransferase activity"/>
    <property type="evidence" value="ECO:0007669"/>
    <property type="project" value="UniProtKB-EC"/>
</dbReference>
<dbReference type="PANTHER" id="PTHR43397:SF1">
    <property type="entry name" value="ERGOTHIONEINE BIOSYNTHESIS PROTEIN 1"/>
    <property type="match status" value="1"/>
</dbReference>
<keyword evidence="2 4" id="KW-0808">Transferase</keyword>
<dbReference type="Pfam" id="PF10017">
    <property type="entry name" value="Methyltransf_33"/>
    <property type="match status" value="1"/>
</dbReference>
<dbReference type="RefSeq" id="WP_382415793.1">
    <property type="nucleotide sequence ID" value="NZ_AP031500.1"/>
</dbReference>
<evidence type="ECO:0000313" key="4">
    <source>
        <dbReference type="EMBL" id="MFC3155210.1"/>
    </source>
</evidence>